<proteinExistence type="inferred from homology"/>
<sequence length="95" mass="10430">MRSSYFLACAAVLVLLLQAAMEVTTVSGIAVANCDRQDLSTACKEAKETGNPDANCCAKLKVHEPCLCEYLKDPVVWKFVQTEKGHHLFEVCQVP</sequence>
<dbReference type="InterPro" id="IPR036312">
    <property type="entry name" value="Bifun_inhib/LTP/seed_sf"/>
</dbReference>
<organism evidence="6 7">
    <name type="scientific">Colocasia esculenta</name>
    <name type="common">Wild taro</name>
    <name type="synonym">Arum esculentum</name>
    <dbReference type="NCBI Taxonomy" id="4460"/>
    <lineage>
        <taxon>Eukaryota</taxon>
        <taxon>Viridiplantae</taxon>
        <taxon>Streptophyta</taxon>
        <taxon>Embryophyta</taxon>
        <taxon>Tracheophyta</taxon>
        <taxon>Spermatophyta</taxon>
        <taxon>Magnoliopsida</taxon>
        <taxon>Liliopsida</taxon>
        <taxon>Araceae</taxon>
        <taxon>Aroideae</taxon>
        <taxon>Colocasieae</taxon>
        <taxon>Colocasia</taxon>
    </lineage>
</organism>
<comment type="caution">
    <text evidence="6">The sequence shown here is derived from an EMBL/GenBank/DDBJ whole genome shotgun (WGS) entry which is preliminary data.</text>
</comment>
<dbReference type="GO" id="GO:0008289">
    <property type="term" value="F:lipid binding"/>
    <property type="evidence" value="ECO:0007669"/>
    <property type="project" value="UniProtKB-KW"/>
</dbReference>
<keyword evidence="3" id="KW-0446">Lipid-binding</keyword>
<dbReference type="InterPro" id="IPR033872">
    <property type="entry name" value="nsLTP2"/>
</dbReference>
<dbReference type="AlphaFoldDB" id="A0A843W9B9"/>
<dbReference type="SUPFAM" id="SSF47699">
    <property type="entry name" value="Bifunctional inhibitor/lipid-transfer protein/seed storage 2S albumin"/>
    <property type="match status" value="1"/>
</dbReference>
<dbReference type="PANTHER" id="PTHR33214">
    <property type="entry name" value="BIFUNCTIONAL INHIBITOR/LIPID-TRANSFER PROTEIN/SEED STORAGE 2S ALBUMIN SUPERFAMILY PROTEIN"/>
    <property type="match status" value="1"/>
</dbReference>
<comment type="similarity">
    <text evidence="1">Belongs to the plant LTP family. B11E subfamily.</text>
</comment>
<dbReference type="Pfam" id="PF00234">
    <property type="entry name" value="Tryp_alpha_amyl"/>
    <property type="match status" value="1"/>
</dbReference>
<evidence type="ECO:0000259" key="5">
    <source>
        <dbReference type="Pfam" id="PF00234"/>
    </source>
</evidence>
<evidence type="ECO:0000256" key="3">
    <source>
        <dbReference type="ARBA" id="ARBA00023121"/>
    </source>
</evidence>
<dbReference type="OrthoDB" id="665742at2759"/>
<dbReference type="Proteomes" id="UP000652761">
    <property type="component" value="Unassembled WGS sequence"/>
</dbReference>
<dbReference type="EMBL" id="NMUH01003133">
    <property type="protein sequence ID" value="MQM03987.1"/>
    <property type="molecule type" value="Genomic_DNA"/>
</dbReference>
<feature type="domain" description="Bifunctional inhibitor/plant lipid transfer protein/seed storage helical" evidence="5">
    <location>
        <begin position="42"/>
        <end position="94"/>
    </location>
</feature>
<protein>
    <recommendedName>
        <fullName evidence="5">Bifunctional inhibitor/plant lipid transfer protein/seed storage helical domain-containing protein</fullName>
    </recommendedName>
</protein>
<evidence type="ECO:0000256" key="4">
    <source>
        <dbReference type="SAM" id="SignalP"/>
    </source>
</evidence>
<name>A0A843W9B9_COLES</name>
<feature type="signal peptide" evidence="4">
    <location>
        <begin position="1"/>
        <end position="25"/>
    </location>
</feature>
<keyword evidence="2" id="KW-0813">Transport</keyword>
<dbReference type="GO" id="GO:0006869">
    <property type="term" value="P:lipid transport"/>
    <property type="evidence" value="ECO:0007669"/>
    <property type="project" value="InterPro"/>
</dbReference>
<evidence type="ECO:0000313" key="7">
    <source>
        <dbReference type="Proteomes" id="UP000652761"/>
    </source>
</evidence>
<feature type="chain" id="PRO_5032433366" description="Bifunctional inhibitor/plant lipid transfer protein/seed storage helical domain-containing protein" evidence="4">
    <location>
        <begin position="26"/>
        <end position="95"/>
    </location>
</feature>
<evidence type="ECO:0000256" key="1">
    <source>
        <dbReference type="ARBA" id="ARBA00009707"/>
    </source>
</evidence>
<gene>
    <name evidence="6" type="ORF">Taro_036783</name>
</gene>
<reference evidence="6" key="1">
    <citation type="submission" date="2017-07" db="EMBL/GenBank/DDBJ databases">
        <title>Taro Niue Genome Assembly and Annotation.</title>
        <authorList>
            <person name="Atibalentja N."/>
            <person name="Keating K."/>
            <person name="Fields C.J."/>
        </authorList>
    </citation>
    <scope>NUCLEOTIDE SEQUENCE</scope>
    <source>
        <strain evidence="6">Niue_2</strain>
        <tissue evidence="6">Leaf</tissue>
    </source>
</reference>
<accession>A0A843W9B9</accession>
<evidence type="ECO:0000313" key="6">
    <source>
        <dbReference type="EMBL" id="MQM03987.1"/>
    </source>
</evidence>
<dbReference type="PANTHER" id="PTHR33214:SF69">
    <property type="entry name" value="BIFUNCTIONAL INHIBITOR_LIPID-TRANSFER PROTEIN_SEED STORAGE 2S ALBUMIN SUPERFAMILY PROTEIN"/>
    <property type="match status" value="1"/>
</dbReference>
<dbReference type="Gene3D" id="1.10.110.10">
    <property type="entry name" value="Plant lipid-transfer and hydrophobic proteins"/>
    <property type="match status" value="1"/>
</dbReference>
<keyword evidence="4" id="KW-0732">Signal</keyword>
<evidence type="ECO:0000256" key="2">
    <source>
        <dbReference type="ARBA" id="ARBA00022448"/>
    </source>
</evidence>
<dbReference type="InterPro" id="IPR016140">
    <property type="entry name" value="Bifunc_inhib/LTP/seed_store"/>
</dbReference>
<keyword evidence="7" id="KW-1185">Reference proteome</keyword>